<dbReference type="Proteomes" id="UP001230145">
    <property type="component" value="Unassembled WGS sequence"/>
</dbReference>
<evidence type="ECO:0000313" key="3">
    <source>
        <dbReference type="EMBL" id="MDP9833276.1"/>
    </source>
</evidence>
<organism evidence="3 4">
    <name type="scientific">Trueperella abortisuis</name>
    <dbReference type="NCBI Taxonomy" id="445930"/>
    <lineage>
        <taxon>Bacteria</taxon>
        <taxon>Bacillati</taxon>
        <taxon>Actinomycetota</taxon>
        <taxon>Actinomycetes</taxon>
        <taxon>Actinomycetales</taxon>
        <taxon>Actinomycetaceae</taxon>
        <taxon>Trueperella</taxon>
    </lineage>
</organism>
<gene>
    <name evidence="3" type="ORF">J2S45_001955</name>
</gene>
<sequence>MRRRIDESQGMELVRAYASGAELSRAQLATAVRFALEEFATRHPGRSVEIRVPWVGAVQAIAGPVHTRGTPPNVVELDGGTWLDATLGRPVDESKISHSGTRADLGRYFPLFGRAQLAAPGRKDDRDEGPGKAEPEPAEPEQVSPGRAEPENVEPGQASPGPAEPRRTRPGVRR</sequence>
<accession>A0ABT9PKM1</accession>
<reference evidence="3 4" key="1">
    <citation type="submission" date="2023-07" db="EMBL/GenBank/DDBJ databases">
        <title>Sequencing the genomes of 1000 actinobacteria strains.</title>
        <authorList>
            <person name="Klenk H.-P."/>
        </authorList>
    </citation>
    <scope>NUCLEOTIDE SEQUENCE [LARGE SCALE GENOMIC DNA]</scope>
    <source>
        <strain evidence="3 4">DSM 19515</strain>
    </source>
</reference>
<dbReference type="Gene3D" id="3.30.1050.40">
    <property type="match status" value="1"/>
</dbReference>
<protein>
    <recommendedName>
        <fullName evidence="2">Bacterial SCP orthologue domain-containing protein</fullName>
    </recommendedName>
</protein>
<evidence type="ECO:0000313" key="4">
    <source>
        <dbReference type="Proteomes" id="UP001230145"/>
    </source>
</evidence>
<name>A0ABT9PKM1_9ACTO</name>
<dbReference type="InterPro" id="IPR041629">
    <property type="entry name" value="SCP_3"/>
</dbReference>
<proteinExistence type="predicted"/>
<keyword evidence="4" id="KW-1185">Reference proteome</keyword>
<evidence type="ECO:0000259" key="2">
    <source>
        <dbReference type="Pfam" id="PF17844"/>
    </source>
</evidence>
<feature type="region of interest" description="Disordered" evidence="1">
    <location>
        <begin position="116"/>
        <end position="174"/>
    </location>
</feature>
<comment type="caution">
    <text evidence="3">The sequence shown here is derived from an EMBL/GenBank/DDBJ whole genome shotgun (WGS) entry which is preliminary data.</text>
</comment>
<dbReference type="EMBL" id="JAUSQL010000001">
    <property type="protein sequence ID" value="MDP9833276.1"/>
    <property type="molecule type" value="Genomic_DNA"/>
</dbReference>
<feature type="compositionally biased region" description="Basic and acidic residues" evidence="1">
    <location>
        <begin position="121"/>
        <end position="135"/>
    </location>
</feature>
<dbReference type="RefSeq" id="WP_307635277.1">
    <property type="nucleotide sequence ID" value="NZ_CP133407.1"/>
</dbReference>
<dbReference type="Pfam" id="PF17844">
    <property type="entry name" value="SCP_3"/>
    <property type="match status" value="1"/>
</dbReference>
<evidence type="ECO:0000256" key="1">
    <source>
        <dbReference type="SAM" id="MobiDB-lite"/>
    </source>
</evidence>
<feature type="domain" description="Bacterial SCP orthologue" evidence="2">
    <location>
        <begin position="24"/>
        <end position="111"/>
    </location>
</feature>